<evidence type="ECO:0000256" key="8">
    <source>
        <dbReference type="ARBA" id="ARBA00023098"/>
    </source>
</evidence>
<gene>
    <name evidence="15" type="ORF">TCIL3000_7_3020</name>
</gene>
<organism evidence="15">
    <name type="scientific">Trypanosoma congolense (strain IL3000)</name>
    <dbReference type="NCBI Taxonomy" id="1068625"/>
    <lineage>
        <taxon>Eukaryota</taxon>
        <taxon>Discoba</taxon>
        <taxon>Euglenozoa</taxon>
        <taxon>Kinetoplastea</taxon>
        <taxon>Metakinetoplastina</taxon>
        <taxon>Trypanosomatida</taxon>
        <taxon>Trypanosomatidae</taxon>
        <taxon>Trypanosoma</taxon>
        <taxon>Nannomonas</taxon>
    </lineage>
</organism>
<dbReference type="AlphaFoldDB" id="G0UQ27"/>
<evidence type="ECO:0000256" key="3">
    <source>
        <dbReference type="ARBA" id="ARBA00022516"/>
    </source>
</evidence>
<dbReference type="InterPro" id="IPR004277">
    <property type="entry name" value="PSS"/>
</dbReference>
<keyword evidence="11" id="KW-1208">Phospholipid metabolism</keyword>
<dbReference type="GO" id="GO:0106245">
    <property type="term" value="F:L-serine-phosphatidylethanolamine phosphatidyltransferase activity"/>
    <property type="evidence" value="ECO:0007669"/>
    <property type="project" value="InterPro"/>
</dbReference>
<feature type="region of interest" description="Disordered" evidence="13">
    <location>
        <begin position="1"/>
        <end position="40"/>
    </location>
</feature>
<evidence type="ECO:0000256" key="12">
    <source>
        <dbReference type="ARBA" id="ARBA00025707"/>
    </source>
</evidence>
<evidence type="ECO:0000256" key="13">
    <source>
        <dbReference type="SAM" id="MobiDB-lite"/>
    </source>
</evidence>
<comment type="pathway">
    <text evidence="2">Lipid metabolism.</text>
</comment>
<feature type="transmembrane region" description="Helical" evidence="14">
    <location>
        <begin position="122"/>
        <end position="141"/>
    </location>
</feature>
<comment type="subcellular location">
    <subcellularLocation>
        <location evidence="1">Endoplasmic reticulum membrane</location>
        <topology evidence="1">Multi-pass membrane protein</topology>
    </subcellularLocation>
</comment>
<comment type="pathway">
    <text evidence="12">Phospholipid metabolism.</text>
</comment>
<dbReference type="VEuPathDB" id="TriTrypDB:TcIL3000_7_3020"/>
<evidence type="ECO:0000256" key="9">
    <source>
        <dbReference type="ARBA" id="ARBA00023136"/>
    </source>
</evidence>
<evidence type="ECO:0000256" key="7">
    <source>
        <dbReference type="ARBA" id="ARBA00022989"/>
    </source>
</evidence>
<dbReference type="GO" id="GO:0006659">
    <property type="term" value="P:phosphatidylserine biosynthetic process"/>
    <property type="evidence" value="ECO:0007669"/>
    <property type="project" value="InterPro"/>
</dbReference>
<evidence type="ECO:0000256" key="11">
    <source>
        <dbReference type="ARBA" id="ARBA00023264"/>
    </source>
</evidence>
<evidence type="ECO:0000256" key="4">
    <source>
        <dbReference type="ARBA" id="ARBA00022679"/>
    </source>
</evidence>
<reference evidence="15" key="1">
    <citation type="journal article" date="2012" name="Proc. Natl. Acad. Sci. U.S.A.">
        <title>Antigenic diversity is generated by distinct evolutionary mechanisms in African trypanosome species.</title>
        <authorList>
            <person name="Jackson A.P."/>
            <person name="Berry A."/>
            <person name="Aslett M."/>
            <person name="Allison H.C."/>
            <person name="Burton P."/>
            <person name="Vavrova-Anderson J."/>
            <person name="Brown R."/>
            <person name="Browne H."/>
            <person name="Corton N."/>
            <person name="Hauser H."/>
            <person name="Gamble J."/>
            <person name="Gilderthorp R."/>
            <person name="Marcello L."/>
            <person name="McQuillan J."/>
            <person name="Otto T.D."/>
            <person name="Quail M.A."/>
            <person name="Sanders M.J."/>
            <person name="van Tonder A."/>
            <person name="Ginger M.L."/>
            <person name="Field M.C."/>
            <person name="Barry J.D."/>
            <person name="Hertz-Fowler C."/>
            <person name="Berriman M."/>
        </authorList>
    </citation>
    <scope>NUCLEOTIDE SEQUENCE</scope>
    <source>
        <strain evidence="15">IL3000</strain>
    </source>
</reference>
<dbReference type="EMBL" id="HE575320">
    <property type="protein sequence ID" value="CCC91488.1"/>
    <property type="molecule type" value="Genomic_DNA"/>
</dbReference>
<keyword evidence="8" id="KW-0443">Lipid metabolism</keyword>
<proteinExistence type="predicted"/>
<evidence type="ECO:0000256" key="14">
    <source>
        <dbReference type="SAM" id="Phobius"/>
    </source>
</evidence>
<keyword evidence="3" id="KW-0444">Lipid biosynthesis</keyword>
<dbReference type="GO" id="GO:0005789">
    <property type="term" value="C:endoplasmic reticulum membrane"/>
    <property type="evidence" value="ECO:0007669"/>
    <property type="project" value="UniProtKB-SubCell"/>
</dbReference>
<evidence type="ECO:0000256" key="5">
    <source>
        <dbReference type="ARBA" id="ARBA00022692"/>
    </source>
</evidence>
<feature type="transmembrane region" description="Helical" evidence="14">
    <location>
        <begin position="91"/>
        <end position="110"/>
    </location>
</feature>
<name>G0UQ27_TRYCI</name>
<evidence type="ECO:0000256" key="10">
    <source>
        <dbReference type="ARBA" id="ARBA00023209"/>
    </source>
</evidence>
<feature type="transmembrane region" description="Helical" evidence="14">
    <location>
        <begin position="340"/>
        <end position="364"/>
    </location>
</feature>
<evidence type="ECO:0000256" key="1">
    <source>
        <dbReference type="ARBA" id="ARBA00004477"/>
    </source>
</evidence>
<feature type="transmembrane region" description="Helical" evidence="14">
    <location>
        <begin position="445"/>
        <end position="466"/>
    </location>
</feature>
<dbReference type="PANTHER" id="PTHR15362">
    <property type="entry name" value="PHOSPHATIDYLINOSITOL SYNTHASE"/>
    <property type="match status" value="1"/>
</dbReference>
<dbReference type="Pfam" id="PF03034">
    <property type="entry name" value="PSS"/>
    <property type="match status" value="1"/>
</dbReference>
<evidence type="ECO:0000256" key="2">
    <source>
        <dbReference type="ARBA" id="ARBA00005189"/>
    </source>
</evidence>
<protein>
    <submittedName>
        <fullName evidence="15">Putative phosphatidylserine synthase</fullName>
    </submittedName>
</protein>
<keyword evidence="6" id="KW-0256">Endoplasmic reticulum</keyword>
<sequence length="492" mass="56539">MVKKSNGNVVHRGPINSLGPDGSFANETGQRSNTRDDEEPHSLLTQTEILNACDSVSYRSCSVSVLLVMIVALALLTWLRYPLKSGVTGTLELGICAAVVSFMAFGSNYLPDSQLVRPHPVFWRLVLASAVLYLVALSFLLPQNLESLRKMFLAYDPSLTRLPEERGYAEDCRISTSEDMFYFMRTTFDVFIFAHISGYFVKTIIVRDWRLVTCMSISFEIVEVSLQHLLPNFKECWWDHILLDIVVCNGAGTLLGVLVLRMFSAREYDWMKCRNVKGRYAYPMKFILHFLPRCFVEYEWNVFLNRKRFLQCCMLLSLFTLNELNTFTLKHMLRIPSKHFLVFGRLVLWGLLAIPAVCEYYIYISGHDSKKKLGPFAWVSLADLFLEVVLVVKLATEGGYFTEPAPLHIALPLRASFLFFIIWFSLYFSALTLRKRQEKKCAMYIISNVFFYSGCACVLGMFAMGLPDLQIFRTTFESFVNSHEHLFSLLLW</sequence>
<keyword evidence="7 14" id="KW-1133">Transmembrane helix</keyword>
<accession>G0UQ27</accession>
<evidence type="ECO:0000313" key="15">
    <source>
        <dbReference type="EMBL" id="CCC91488.1"/>
    </source>
</evidence>
<keyword evidence="9 14" id="KW-0472">Membrane</keyword>
<evidence type="ECO:0000256" key="6">
    <source>
        <dbReference type="ARBA" id="ARBA00022824"/>
    </source>
</evidence>
<feature type="transmembrane region" description="Helical" evidence="14">
    <location>
        <begin position="415"/>
        <end position="433"/>
    </location>
</feature>
<keyword evidence="10" id="KW-0594">Phospholipid biosynthesis</keyword>
<keyword evidence="4" id="KW-0808">Transferase</keyword>
<dbReference type="PANTHER" id="PTHR15362:SF7">
    <property type="entry name" value="PHOSPHATIDYLSERINE SYNTHASE 2"/>
    <property type="match status" value="1"/>
</dbReference>
<feature type="transmembrane region" description="Helical" evidence="14">
    <location>
        <begin position="56"/>
        <end position="79"/>
    </location>
</feature>
<feature type="transmembrane region" description="Helical" evidence="14">
    <location>
        <begin position="241"/>
        <end position="263"/>
    </location>
</feature>
<keyword evidence="5 14" id="KW-0812">Transmembrane</keyword>